<keyword evidence="4" id="KW-1185">Reference proteome</keyword>
<dbReference type="InterPro" id="IPR001387">
    <property type="entry name" value="Cro/C1-type_HTH"/>
</dbReference>
<feature type="domain" description="HTH cro/C1-type" evidence="2">
    <location>
        <begin position="13"/>
        <end position="69"/>
    </location>
</feature>
<reference evidence="4" key="1">
    <citation type="journal article" date="2019" name="Int. J. Syst. Evol. Microbiol.">
        <title>The Global Catalogue of Microorganisms (GCM) 10K type strain sequencing project: providing services to taxonomists for standard genome sequencing and annotation.</title>
        <authorList>
            <consortium name="The Broad Institute Genomics Platform"/>
            <consortium name="The Broad Institute Genome Sequencing Center for Infectious Disease"/>
            <person name="Wu L."/>
            <person name="Ma J."/>
        </authorList>
    </citation>
    <scope>NUCLEOTIDE SEQUENCE [LARGE SCALE GENOMIC DNA]</scope>
    <source>
        <strain evidence="4">CGMCC 4.7304</strain>
    </source>
</reference>
<proteinExistence type="predicted"/>
<protein>
    <submittedName>
        <fullName evidence="3">Helix-turn-helix domain-containing protein</fullName>
    </submittedName>
</protein>
<feature type="repeat" description="TPR" evidence="1">
    <location>
        <begin position="338"/>
        <end position="371"/>
    </location>
</feature>
<dbReference type="InterPro" id="IPR010982">
    <property type="entry name" value="Lambda_DNA-bd_dom_sf"/>
</dbReference>
<dbReference type="Pfam" id="PF13560">
    <property type="entry name" value="HTH_31"/>
    <property type="match status" value="1"/>
</dbReference>
<comment type="caution">
    <text evidence="3">The sequence shown here is derived from an EMBL/GenBank/DDBJ whole genome shotgun (WGS) entry which is preliminary data.</text>
</comment>
<dbReference type="SUPFAM" id="SSF47413">
    <property type="entry name" value="lambda repressor-like DNA-binding domains"/>
    <property type="match status" value="1"/>
</dbReference>
<evidence type="ECO:0000259" key="2">
    <source>
        <dbReference type="SMART" id="SM00530"/>
    </source>
</evidence>
<name>A0ABW0YS47_9ACTN</name>
<evidence type="ECO:0000313" key="4">
    <source>
        <dbReference type="Proteomes" id="UP001596083"/>
    </source>
</evidence>
<gene>
    <name evidence="3" type="ORF">ACFP1Z_02195</name>
</gene>
<dbReference type="EMBL" id="JBHSPB010000001">
    <property type="protein sequence ID" value="MFC5718992.1"/>
    <property type="molecule type" value="Genomic_DNA"/>
</dbReference>
<dbReference type="Proteomes" id="UP001596083">
    <property type="component" value="Unassembled WGS sequence"/>
</dbReference>
<dbReference type="Gene3D" id="1.10.260.40">
    <property type="entry name" value="lambda repressor-like DNA-binding domains"/>
    <property type="match status" value="1"/>
</dbReference>
<accession>A0ABW0YS47</accession>
<evidence type="ECO:0000256" key="1">
    <source>
        <dbReference type="PROSITE-ProRule" id="PRU00339"/>
    </source>
</evidence>
<dbReference type="CDD" id="cd00093">
    <property type="entry name" value="HTH_XRE"/>
    <property type="match status" value="1"/>
</dbReference>
<dbReference type="SMART" id="SM00530">
    <property type="entry name" value="HTH_XRE"/>
    <property type="match status" value="1"/>
</dbReference>
<sequence length="405" mass="44882">MRGMSEQLTFGKRVKFYRERRGLHQWQLAELLSRSEDWVYRVEADKIPVNNVRMLMDLAEALRVHLEDLHGAPVLLADNDGHKASVPHIRAALMQSRRLSGSLFDNREPPRLERLTVEVDHAWGLYQASKYAELGAALPGLLADARLATHAHTSGADGHRALRAFALTMHVASTYLRKLGETNLAWIAVDQGDIAASETEDPAVVLALRRAVAHVQLGASLPEEAVRVTLDAADDLAPDWWKSSPVALSVYGTLHLNGAMAASRMKVQDRALTDEMLNKAERAAERLGGDGNEMWTSFGPSNVGIHRLATALEFGDVQTAVDIAPTVRAVGLPVERRARLRLDVARAYGEAGRTDAAVDNLMRAFKVAPEQMRAHEFARDLARRLYKRTRRRDVQELAIKLGVVK</sequence>
<evidence type="ECO:0000313" key="3">
    <source>
        <dbReference type="EMBL" id="MFC5718992.1"/>
    </source>
</evidence>
<keyword evidence="1" id="KW-0802">TPR repeat</keyword>
<dbReference type="RefSeq" id="WP_390313978.1">
    <property type="nucleotide sequence ID" value="NZ_JBHSPB010000001.1"/>
</dbReference>
<organism evidence="3 4">
    <name type="scientific">Streptomyces gamaensis</name>
    <dbReference type="NCBI Taxonomy" id="1763542"/>
    <lineage>
        <taxon>Bacteria</taxon>
        <taxon>Bacillati</taxon>
        <taxon>Actinomycetota</taxon>
        <taxon>Actinomycetes</taxon>
        <taxon>Kitasatosporales</taxon>
        <taxon>Streptomycetaceae</taxon>
        <taxon>Streptomyces</taxon>
    </lineage>
</organism>
<dbReference type="PROSITE" id="PS50005">
    <property type="entry name" value="TPR"/>
    <property type="match status" value="1"/>
</dbReference>
<dbReference type="InterPro" id="IPR019734">
    <property type="entry name" value="TPR_rpt"/>
</dbReference>